<name>A0A9P6JGG6_9FUNG</name>
<accession>A0A9P6JGG6</accession>
<evidence type="ECO:0000313" key="1">
    <source>
        <dbReference type="EMBL" id="KAF9973652.1"/>
    </source>
</evidence>
<evidence type="ECO:0000313" key="2">
    <source>
        <dbReference type="Proteomes" id="UP000749646"/>
    </source>
</evidence>
<dbReference type="AlphaFoldDB" id="A0A9P6JGG6"/>
<sequence>MLPRARRWEPRQVVNYEYDPVSAVTLWKSIKAIESQIQYVETEIADSGAADDVPFLTNIIGEAEYQEYDLSYYDPFMGNLCAVGQFIDLPIVATPDGPGGSDLAITLALHKPHQEPCFNLLPPKSTLISFASPQCQIVTSQSLESGANAFNGILII</sequence>
<dbReference type="EMBL" id="JAAAHW010004520">
    <property type="protein sequence ID" value="KAF9973652.1"/>
    <property type="molecule type" value="Genomic_DNA"/>
</dbReference>
<organism evidence="1 2">
    <name type="scientific">Modicella reniformis</name>
    <dbReference type="NCBI Taxonomy" id="1440133"/>
    <lineage>
        <taxon>Eukaryota</taxon>
        <taxon>Fungi</taxon>
        <taxon>Fungi incertae sedis</taxon>
        <taxon>Mucoromycota</taxon>
        <taxon>Mortierellomycotina</taxon>
        <taxon>Mortierellomycetes</taxon>
        <taxon>Mortierellales</taxon>
        <taxon>Mortierellaceae</taxon>
        <taxon>Modicella</taxon>
    </lineage>
</organism>
<reference evidence="1" key="1">
    <citation type="journal article" date="2020" name="Fungal Divers.">
        <title>Resolving the Mortierellaceae phylogeny through synthesis of multi-gene phylogenetics and phylogenomics.</title>
        <authorList>
            <person name="Vandepol N."/>
            <person name="Liber J."/>
            <person name="Desiro A."/>
            <person name="Na H."/>
            <person name="Kennedy M."/>
            <person name="Barry K."/>
            <person name="Grigoriev I.V."/>
            <person name="Miller A.N."/>
            <person name="O'Donnell K."/>
            <person name="Stajich J.E."/>
            <person name="Bonito G."/>
        </authorList>
    </citation>
    <scope>NUCLEOTIDE SEQUENCE</scope>
    <source>
        <strain evidence="1">MES-2147</strain>
    </source>
</reference>
<dbReference type="OrthoDB" id="2382881at2759"/>
<gene>
    <name evidence="1" type="ORF">BGZ65_009145</name>
</gene>
<keyword evidence="2" id="KW-1185">Reference proteome</keyword>
<protein>
    <submittedName>
        <fullName evidence="1">Uncharacterized protein</fullName>
    </submittedName>
</protein>
<dbReference type="Proteomes" id="UP000749646">
    <property type="component" value="Unassembled WGS sequence"/>
</dbReference>
<comment type="caution">
    <text evidence="1">The sequence shown here is derived from an EMBL/GenBank/DDBJ whole genome shotgun (WGS) entry which is preliminary data.</text>
</comment>
<proteinExistence type="predicted"/>